<accession>A0A8E0RSB4</accession>
<proteinExistence type="inferred from homology"/>
<evidence type="ECO:0000256" key="7">
    <source>
        <dbReference type="ARBA" id="ARBA00023098"/>
    </source>
</evidence>
<evidence type="ECO:0000313" key="11">
    <source>
        <dbReference type="EMBL" id="KAA0192114.1"/>
    </source>
</evidence>
<dbReference type="PANTHER" id="PTHR14226">
    <property type="entry name" value="NEUROPATHY TARGET ESTERASE/SWISS CHEESE D.MELANOGASTER"/>
    <property type="match status" value="1"/>
</dbReference>
<dbReference type="PROSITE" id="PS01237">
    <property type="entry name" value="UPF0028"/>
    <property type="match status" value="1"/>
</dbReference>
<dbReference type="InterPro" id="IPR056556">
    <property type="entry name" value="NTE1_P-loop_dom"/>
</dbReference>
<comment type="caution">
    <text evidence="11">The sequence shown here is derived from an EMBL/GenBank/DDBJ whole genome shotgun (WGS) entry which is preliminary data.</text>
</comment>
<evidence type="ECO:0000256" key="6">
    <source>
        <dbReference type="ARBA" id="ARBA00022989"/>
    </source>
</evidence>
<feature type="short sequence motif" description="GXSXG" evidence="9">
    <location>
        <begin position="198"/>
        <end position="202"/>
    </location>
</feature>
<dbReference type="EMBL" id="LUCM01005893">
    <property type="protein sequence ID" value="KAA0192114.1"/>
    <property type="molecule type" value="Genomic_DNA"/>
</dbReference>
<sequence length="776" mass="87526">IIKRRLGSTALDSVNHYRLNAWLSHQEDLYRIVFFVCNSSRSSAWNRLCIRQADCVLVLALGNADPSRTSPVEMTLKNHPTKVAKALVLMYPLDTDYPTSRQTAKWLNVRPWISHHYHIRCESRVFTPRTPDDLISFYSTVFAREKPNPLSDFSRLARYLTGEAIALVLGGGGARGCAHVGVIKAFQDAGVPIDLIGGTSMGAFMSALWAEETRFAQFTQRARKFTDSLNSIWNKVKDFTYPAVSIFSGKEFNHQLEKVFGERQVEDLWIPSFYVTTDITNCKMRVHTQGSTWRYVRGSMSYHPLVPPLCDPFDGHMLLDGVFVNNVPGTIDHPSSPSVYYSQVIFIEVPNLTEIQSRLAYISCVRQLEKVKQSGICHYMRPPIDRYMTLQFSAFDEILTVGYEYAKNLLCGWHDEDKLRHLVPGLRPGPLFEHPNSVTHVQSRSRPHSQDGTVTPSAVLTQGFDGQRTFIDLAETLSSVATDHISQVCNSDTDDEFAAVPGSVAPGSQMRTSSLDLFDSLMGKRWRKRPDVRSLSEAVYSCLNSASRMVSRNLTDNGFFRRRALSASLNASLAESSSLHESSDEAGHYSDALDYPTTDSHLPTFAEFLYRKSVSETEQTNKSNFAESKLVTGSPELLRMFPTVPYTTYDNDDGYIEDNESDADHMPFRLAPRMMESDPELSHEVLNEASERTSSSRTHRIRSSSLVRIPQNRWFDLPSDHLAHTDHGLLVTVDRATKKPFGALPTVSVSNVQNACIRKRRLHRRSSLNRVCSLLR</sequence>
<evidence type="ECO:0000256" key="5">
    <source>
        <dbReference type="ARBA" id="ARBA00022963"/>
    </source>
</evidence>
<organism evidence="11 12">
    <name type="scientific">Fasciolopsis buskii</name>
    <dbReference type="NCBI Taxonomy" id="27845"/>
    <lineage>
        <taxon>Eukaryota</taxon>
        <taxon>Metazoa</taxon>
        <taxon>Spiralia</taxon>
        <taxon>Lophotrochozoa</taxon>
        <taxon>Platyhelminthes</taxon>
        <taxon>Trematoda</taxon>
        <taxon>Digenea</taxon>
        <taxon>Plagiorchiida</taxon>
        <taxon>Echinostomata</taxon>
        <taxon>Echinostomatoidea</taxon>
        <taxon>Fasciolidae</taxon>
        <taxon>Fasciolopsis</taxon>
    </lineage>
</organism>
<dbReference type="PROSITE" id="PS51635">
    <property type="entry name" value="PNPLA"/>
    <property type="match status" value="1"/>
</dbReference>
<dbReference type="InterPro" id="IPR050301">
    <property type="entry name" value="NTE"/>
</dbReference>
<dbReference type="GO" id="GO:0046470">
    <property type="term" value="P:phosphatidylcholine metabolic process"/>
    <property type="evidence" value="ECO:0007669"/>
    <property type="project" value="InterPro"/>
</dbReference>
<comment type="similarity">
    <text evidence="2">Belongs to the NTE family.</text>
</comment>
<dbReference type="PANTHER" id="PTHR14226:SF29">
    <property type="entry name" value="NEUROPATHY TARGET ESTERASE SWS"/>
    <property type="match status" value="1"/>
</dbReference>
<comment type="subcellular location">
    <subcellularLocation>
        <location evidence="1">Membrane</location>
    </subcellularLocation>
</comment>
<dbReference type="Gene3D" id="3.40.1090.10">
    <property type="entry name" value="Cytosolic phospholipase A2 catalytic domain"/>
    <property type="match status" value="1"/>
</dbReference>
<feature type="non-terminal residue" evidence="11">
    <location>
        <position position="776"/>
    </location>
</feature>
<dbReference type="GO" id="GO:0016042">
    <property type="term" value="P:lipid catabolic process"/>
    <property type="evidence" value="ECO:0007669"/>
    <property type="project" value="UniProtKB-UniRule"/>
</dbReference>
<reference evidence="11" key="1">
    <citation type="submission" date="2019-05" db="EMBL/GenBank/DDBJ databases">
        <title>Annotation for the trematode Fasciolopsis buski.</title>
        <authorList>
            <person name="Choi Y.-J."/>
        </authorList>
    </citation>
    <scope>NUCLEOTIDE SEQUENCE</scope>
    <source>
        <strain evidence="11">HT</strain>
        <tissue evidence="11">Whole worm</tissue>
    </source>
</reference>
<keyword evidence="4 9" id="KW-0378">Hydrolase</keyword>
<protein>
    <submittedName>
        <fullName evidence="11">Patatin phospholipase domain-containing 6</fullName>
    </submittedName>
</protein>
<evidence type="ECO:0000259" key="10">
    <source>
        <dbReference type="PROSITE" id="PS51635"/>
    </source>
</evidence>
<dbReference type="InterPro" id="IPR016035">
    <property type="entry name" value="Acyl_Trfase/lysoPLipase"/>
</dbReference>
<feature type="active site" description="Proton acceptor" evidence="9">
    <location>
        <position position="320"/>
    </location>
</feature>
<keyword evidence="7 9" id="KW-0443">Lipid metabolism</keyword>
<evidence type="ECO:0000256" key="9">
    <source>
        <dbReference type="PROSITE-ProRule" id="PRU01161"/>
    </source>
</evidence>
<dbReference type="OrthoDB" id="6280283at2759"/>
<dbReference type="AlphaFoldDB" id="A0A8E0RSB4"/>
<evidence type="ECO:0000256" key="4">
    <source>
        <dbReference type="ARBA" id="ARBA00022801"/>
    </source>
</evidence>
<comment type="caution">
    <text evidence="9">Lacks conserved residue(s) required for the propagation of feature annotation.</text>
</comment>
<gene>
    <name evidence="11" type="ORF">FBUS_08709</name>
</gene>
<dbReference type="Pfam" id="PF24179">
    <property type="entry name" value="NTE_Ploop"/>
    <property type="match status" value="1"/>
</dbReference>
<evidence type="ECO:0000256" key="2">
    <source>
        <dbReference type="ARBA" id="ARBA00006636"/>
    </source>
</evidence>
<dbReference type="Pfam" id="PF01734">
    <property type="entry name" value="Patatin"/>
    <property type="match status" value="1"/>
</dbReference>
<dbReference type="InterPro" id="IPR001423">
    <property type="entry name" value="LysoPLipase_patatin_CS"/>
</dbReference>
<keyword evidence="8" id="KW-0472">Membrane</keyword>
<keyword evidence="6" id="KW-1133">Transmembrane helix</keyword>
<feature type="active site" description="Nucleophile" evidence="9">
    <location>
        <position position="200"/>
    </location>
</feature>
<name>A0A8E0RSB4_9TREM</name>
<evidence type="ECO:0000256" key="8">
    <source>
        <dbReference type="ARBA" id="ARBA00023136"/>
    </source>
</evidence>
<evidence type="ECO:0000256" key="1">
    <source>
        <dbReference type="ARBA" id="ARBA00004370"/>
    </source>
</evidence>
<dbReference type="Proteomes" id="UP000728185">
    <property type="component" value="Unassembled WGS sequence"/>
</dbReference>
<keyword evidence="5 9" id="KW-0442">Lipid degradation</keyword>
<dbReference type="InterPro" id="IPR002641">
    <property type="entry name" value="PNPLA_dom"/>
</dbReference>
<keyword evidence="12" id="KW-1185">Reference proteome</keyword>
<dbReference type="GO" id="GO:0004622">
    <property type="term" value="F:phosphatidylcholine lysophospholipase activity"/>
    <property type="evidence" value="ECO:0007669"/>
    <property type="project" value="InterPro"/>
</dbReference>
<dbReference type="GO" id="GO:0016020">
    <property type="term" value="C:membrane"/>
    <property type="evidence" value="ECO:0007669"/>
    <property type="project" value="UniProtKB-SubCell"/>
</dbReference>
<evidence type="ECO:0000313" key="12">
    <source>
        <dbReference type="Proteomes" id="UP000728185"/>
    </source>
</evidence>
<feature type="domain" description="PNPLA" evidence="10">
    <location>
        <begin position="167"/>
        <end position="333"/>
    </location>
</feature>
<dbReference type="GO" id="GO:0005783">
    <property type="term" value="C:endoplasmic reticulum"/>
    <property type="evidence" value="ECO:0007669"/>
    <property type="project" value="TreeGrafter"/>
</dbReference>
<feature type="short sequence motif" description="GXGXXG" evidence="9">
    <location>
        <begin position="171"/>
        <end position="176"/>
    </location>
</feature>
<evidence type="ECO:0000256" key="3">
    <source>
        <dbReference type="ARBA" id="ARBA00022692"/>
    </source>
</evidence>
<keyword evidence="3" id="KW-0812">Transmembrane</keyword>
<dbReference type="SUPFAM" id="SSF52151">
    <property type="entry name" value="FabD/lysophospholipase-like"/>
    <property type="match status" value="1"/>
</dbReference>